<feature type="region of interest" description="Disordered" evidence="1">
    <location>
        <begin position="1"/>
        <end position="57"/>
    </location>
</feature>
<dbReference type="OrthoDB" id="3485856at2759"/>
<evidence type="ECO:0000313" key="3">
    <source>
        <dbReference type="Proteomes" id="UP000053789"/>
    </source>
</evidence>
<dbReference type="Proteomes" id="UP000053789">
    <property type="component" value="Unassembled WGS sequence"/>
</dbReference>
<sequence length="327" mass="36905">MNPNFVANWRRRDTNMTARDPPGASSSSDSDLVPSPNQATGEEETEETTAPLDGDGVADPVAITSVLEAITAQSRTLPVVAPLWTEYRLTACHLDLLKQRIELFGEGGKLRCGYFSRTKTFVHEVPSSAHQTCANKFRWSVYEKVLRVCPSLEELPFVKEVIFDHSPAIQASDSQSKDFHQADLFVNHILSMDYGFCLELAYAQKRDRLSDLAQFYIHHSETETQLVIGIDYDPKHSKKATLLTWRRDGDKLKAHVQDLRDDDGKVIPGDPLRINVLDIAPPHCTPLSMHSKAIEFSVKELDDILYVQDYHHGKLWQYGGVPEPQYD</sequence>
<evidence type="ECO:0000313" key="2">
    <source>
        <dbReference type="EMBL" id="KIW93223.1"/>
    </source>
</evidence>
<dbReference type="VEuPathDB" id="FungiDB:Z519_05828"/>
<accession>A0A0D2HIV4</accession>
<evidence type="ECO:0000256" key="1">
    <source>
        <dbReference type="SAM" id="MobiDB-lite"/>
    </source>
</evidence>
<name>A0A0D2HIV4_CLAB1</name>
<proteinExistence type="predicted"/>
<dbReference type="EMBL" id="KN846987">
    <property type="protein sequence ID" value="KIW93223.1"/>
    <property type="molecule type" value="Genomic_DNA"/>
</dbReference>
<reference evidence="2" key="1">
    <citation type="submission" date="2015-01" db="EMBL/GenBank/DDBJ databases">
        <title>The Genome Sequence of Cladophialophora bantiana CBS 173.52.</title>
        <authorList>
            <consortium name="The Broad Institute Genomics Platform"/>
            <person name="Cuomo C."/>
            <person name="de Hoog S."/>
            <person name="Gorbushina A."/>
            <person name="Stielow B."/>
            <person name="Teixiera M."/>
            <person name="Abouelleil A."/>
            <person name="Chapman S.B."/>
            <person name="Priest M."/>
            <person name="Young S.K."/>
            <person name="Wortman J."/>
            <person name="Nusbaum C."/>
            <person name="Birren B."/>
        </authorList>
    </citation>
    <scope>NUCLEOTIDE SEQUENCE [LARGE SCALE GENOMIC DNA]</scope>
    <source>
        <strain evidence="2">CBS 173.52</strain>
    </source>
</reference>
<dbReference type="HOGENOM" id="CLU_849926_0_0_1"/>
<organism evidence="2 3">
    <name type="scientific">Cladophialophora bantiana (strain ATCC 10958 / CBS 173.52 / CDC B-1940 / NIH 8579)</name>
    <name type="common">Xylohypha bantiana</name>
    <dbReference type="NCBI Taxonomy" id="1442370"/>
    <lineage>
        <taxon>Eukaryota</taxon>
        <taxon>Fungi</taxon>
        <taxon>Dikarya</taxon>
        <taxon>Ascomycota</taxon>
        <taxon>Pezizomycotina</taxon>
        <taxon>Eurotiomycetes</taxon>
        <taxon>Chaetothyriomycetidae</taxon>
        <taxon>Chaetothyriales</taxon>
        <taxon>Herpotrichiellaceae</taxon>
        <taxon>Cladophialophora</taxon>
    </lineage>
</organism>
<gene>
    <name evidence="2" type="ORF">Z519_05828</name>
</gene>
<dbReference type="GeneID" id="27698756"/>
<dbReference type="AlphaFoldDB" id="A0A0D2HIV4"/>
<protein>
    <submittedName>
        <fullName evidence="2">Uncharacterized protein</fullName>
    </submittedName>
</protein>
<keyword evidence="3" id="KW-1185">Reference proteome</keyword>
<feature type="compositionally biased region" description="Low complexity" evidence="1">
    <location>
        <begin position="20"/>
        <end position="36"/>
    </location>
</feature>
<dbReference type="RefSeq" id="XP_016619892.1">
    <property type="nucleotide sequence ID" value="XM_016763568.1"/>
</dbReference>